<evidence type="ECO:0000256" key="8">
    <source>
        <dbReference type="ARBA" id="ARBA00038436"/>
    </source>
</evidence>
<feature type="transmembrane region" description="Helical" evidence="9">
    <location>
        <begin position="21"/>
        <end position="42"/>
    </location>
</feature>
<evidence type="ECO:0000256" key="7">
    <source>
        <dbReference type="ARBA" id="ARBA00023136"/>
    </source>
</evidence>
<evidence type="ECO:0000256" key="9">
    <source>
        <dbReference type="RuleBase" id="RU369079"/>
    </source>
</evidence>
<keyword evidence="3" id="KW-1003">Cell membrane</keyword>
<dbReference type="PANTHER" id="PTHR35011:SF10">
    <property type="entry name" value="TRAP TRANSPORTER SMALL PERMEASE PROTEIN"/>
    <property type="match status" value="1"/>
</dbReference>
<name>A0ABV3L838_9RHOB</name>
<evidence type="ECO:0000256" key="4">
    <source>
        <dbReference type="ARBA" id="ARBA00022519"/>
    </source>
</evidence>
<dbReference type="EMBL" id="JBFBVU010000015">
    <property type="protein sequence ID" value="MEV8467663.1"/>
    <property type="molecule type" value="Genomic_DNA"/>
</dbReference>
<comment type="subcellular location">
    <subcellularLocation>
        <location evidence="1 9">Cell inner membrane</location>
        <topology evidence="1 9">Multi-pass membrane protein</topology>
    </subcellularLocation>
</comment>
<dbReference type="Pfam" id="PF04290">
    <property type="entry name" value="DctQ"/>
    <property type="match status" value="1"/>
</dbReference>
<feature type="domain" description="Tripartite ATP-independent periplasmic transporters DctQ component" evidence="10">
    <location>
        <begin position="34"/>
        <end position="164"/>
    </location>
</feature>
<feature type="transmembrane region" description="Helical" evidence="9">
    <location>
        <begin position="137"/>
        <end position="161"/>
    </location>
</feature>
<reference evidence="11 12" key="1">
    <citation type="submission" date="2024-07" db="EMBL/GenBank/DDBJ databases">
        <authorList>
            <person name="Kang M."/>
        </authorList>
    </citation>
    <scope>NUCLEOTIDE SEQUENCE [LARGE SCALE GENOMIC DNA]</scope>
    <source>
        <strain evidence="11 12">DFM31</strain>
    </source>
</reference>
<evidence type="ECO:0000313" key="11">
    <source>
        <dbReference type="EMBL" id="MEV8467663.1"/>
    </source>
</evidence>
<organism evidence="11 12">
    <name type="scientific">Meridianimarinicoccus marinus</name>
    <dbReference type="NCBI Taxonomy" id="3231483"/>
    <lineage>
        <taxon>Bacteria</taxon>
        <taxon>Pseudomonadati</taxon>
        <taxon>Pseudomonadota</taxon>
        <taxon>Alphaproteobacteria</taxon>
        <taxon>Rhodobacterales</taxon>
        <taxon>Paracoccaceae</taxon>
        <taxon>Meridianimarinicoccus</taxon>
    </lineage>
</organism>
<keyword evidence="7 9" id="KW-0472">Membrane</keyword>
<keyword evidence="5 9" id="KW-0812">Transmembrane</keyword>
<keyword evidence="4 9" id="KW-0997">Cell inner membrane</keyword>
<sequence>MTGSVPETEPSYGLAGRLVDGAALAAGYLLVLQALLTAAEIVARKLFNHSFQGVDELGGYMLALTASLGFGYAALHRAHTRVDFALSRLPLRARCILHLAAAAVLFGLALFLLWNAWRALGETLTYGSIANSPLQTPLWIPQTLWLAGFGVFALCSGLVLLRAVQLWRQGDLAGLEAALRPPSLDEEIDEALADSTGEASQ</sequence>
<comment type="caution">
    <text evidence="11">The sequence shown here is derived from an EMBL/GenBank/DDBJ whole genome shotgun (WGS) entry which is preliminary data.</text>
</comment>
<evidence type="ECO:0000313" key="12">
    <source>
        <dbReference type="Proteomes" id="UP001553161"/>
    </source>
</evidence>
<dbReference type="InterPro" id="IPR007387">
    <property type="entry name" value="TRAP_DctQ"/>
</dbReference>
<keyword evidence="6 9" id="KW-1133">Transmembrane helix</keyword>
<evidence type="ECO:0000256" key="5">
    <source>
        <dbReference type="ARBA" id="ARBA00022692"/>
    </source>
</evidence>
<proteinExistence type="inferred from homology"/>
<feature type="transmembrane region" description="Helical" evidence="9">
    <location>
        <begin position="96"/>
        <end position="117"/>
    </location>
</feature>
<evidence type="ECO:0000256" key="3">
    <source>
        <dbReference type="ARBA" id="ARBA00022475"/>
    </source>
</evidence>
<gene>
    <name evidence="11" type="ORF">AB0T83_12830</name>
</gene>
<evidence type="ECO:0000256" key="2">
    <source>
        <dbReference type="ARBA" id="ARBA00022448"/>
    </source>
</evidence>
<comment type="similarity">
    <text evidence="8 9">Belongs to the TRAP transporter small permease family.</text>
</comment>
<protein>
    <recommendedName>
        <fullName evidence="9">TRAP transporter small permease protein</fullName>
    </recommendedName>
</protein>
<feature type="transmembrane region" description="Helical" evidence="9">
    <location>
        <begin position="57"/>
        <end position="75"/>
    </location>
</feature>
<keyword evidence="2 9" id="KW-0813">Transport</keyword>
<keyword evidence="12" id="KW-1185">Reference proteome</keyword>
<comment type="function">
    <text evidence="9">Part of the tripartite ATP-independent periplasmic (TRAP) transport system.</text>
</comment>
<dbReference type="RefSeq" id="WP_366193538.1">
    <property type="nucleotide sequence ID" value="NZ_JBFBVU010000015.1"/>
</dbReference>
<evidence type="ECO:0000259" key="10">
    <source>
        <dbReference type="Pfam" id="PF04290"/>
    </source>
</evidence>
<dbReference type="PANTHER" id="PTHR35011">
    <property type="entry name" value="2,3-DIKETO-L-GULONATE TRAP TRANSPORTER SMALL PERMEASE PROTEIN YIAM"/>
    <property type="match status" value="1"/>
</dbReference>
<comment type="subunit">
    <text evidence="9">The complex comprises the extracytoplasmic solute receptor protein and the two transmembrane proteins.</text>
</comment>
<evidence type="ECO:0000256" key="1">
    <source>
        <dbReference type="ARBA" id="ARBA00004429"/>
    </source>
</evidence>
<dbReference type="Proteomes" id="UP001553161">
    <property type="component" value="Unassembled WGS sequence"/>
</dbReference>
<dbReference type="InterPro" id="IPR055348">
    <property type="entry name" value="DctQ"/>
</dbReference>
<evidence type="ECO:0000256" key="6">
    <source>
        <dbReference type="ARBA" id="ARBA00022989"/>
    </source>
</evidence>
<accession>A0ABV3L838</accession>